<dbReference type="Pfam" id="PF04000">
    <property type="entry name" value="Sas10_Utp3"/>
    <property type="match status" value="1"/>
</dbReference>
<dbReference type="Proteomes" id="UP000675881">
    <property type="component" value="Chromosome 5"/>
</dbReference>
<dbReference type="GO" id="GO:0061157">
    <property type="term" value="P:mRNA destabilization"/>
    <property type="evidence" value="ECO:0007669"/>
    <property type="project" value="TreeGrafter"/>
</dbReference>
<sequence length="906" mass="100993">MSIIAKTVSERIPEFPRDLISNTSQGLSILELRNHLLFDYNIHLALIALRKSYGESLQDSLSVSSLVELRVYLEKSRPIIDKIKYQIEKSLKVSSQGGLASSDPLGFKPNPSNLICGNKVYKIPKNIPTFYDGDKNELERDTEDKARKMRMSKSLVEDLKIQHSETPLEESYASGDLKAKIISDRKERIRFEEDNFIRLPVTKKDRVKNKKAVHGGAGEKRKRAANTRRRRRRSERVEAVEAVNEVNYLVVPELKVDVGPKWFREWGTAPREQEVLSRTTTSSSSSNKQDMDFMSFQQQEFNSWRNPPPPPHHANAGDYNNFNYYGAAAGGYSPFSPGDIRDSIAAIWSRTSPSGEGVPLGGAYGQFPPPPPPPPHPDGQFNHLGHFPHGDLSGLFADQYGGFPYGYGYTQWPDNSNGNRSNGGGGSSANPGYSYLGSSGGGAEDPRSSSMSRNNVNAANINNNNKELRMSQLIENIKISSPNQQPPVSVKGKMIDTNGYNGSSNMSGSSSSLGSGAPTKKMSWAKVASQPAKPTTTSSKTKKPGVLSPPAIIPMSSSKGVAPTAVDPVPSPSFSTSQGASPVNNNHSETSQQQTSNHRPQVPNYGPRGHRSGVAKDNSTSNASSSSSNGPRAGGNNTGSTSESHPVLENLRSTNEYNPKNFDLNPMNARYFVLKSFCEDDIHRSIKFEIWCSTQHGNKRLDTAWNEQLGVGPIYLFFSVNGSGHFCGMAQMLTGVDYSSTANSVWVQDKFKGQFKVKWIYVKDVPNNQLRHILLENNENKPVTKSRDTQEVPSEKGQMLLKVMHGFKHTTCIFDDFAHYERRQEAEESKKNERQQQQQHHHHHDKSHDKNRDNTIDREWVLRDHGYEWRNFVAWECYNCSNCVSEEERVWTVGYPIPSCILEFLN</sequence>
<feature type="compositionally biased region" description="Low complexity" evidence="1">
    <location>
        <begin position="428"/>
        <end position="437"/>
    </location>
</feature>
<feature type="region of interest" description="Disordered" evidence="1">
    <location>
        <begin position="479"/>
        <end position="646"/>
    </location>
</feature>
<evidence type="ECO:0000313" key="2">
    <source>
        <dbReference type="EMBL" id="CAF2951307.1"/>
    </source>
</evidence>
<proteinExistence type="predicted"/>
<dbReference type="InterPro" id="IPR007146">
    <property type="entry name" value="Sas10/Utp3/C1D"/>
</dbReference>
<evidence type="ECO:0000256" key="1">
    <source>
        <dbReference type="SAM" id="MobiDB-lite"/>
    </source>
</evidence>
<feature type="compositionally biased region" description="Low complexity" evidence="1">
    <location>
        <begin position="618"/>
        <end position="631"/>
    </location>
</feature>
<feature type="compositionally biased region" description="Basic residues" evidence="1">
    <location>
        <begin position="220"/>
        <end position="233"/>
    </location>
</feature>
<dbReference type="Pfam" id="PF04146">
    <property type="entry name" value="YTH"/>
    <property type="match status" value="1"/>
</dbReference>
<accession>A0A7R8H962</accession>
<keyword evidence="3" id="KW-1185">Reference proteome</keyword>
<dbReference type="InterPro" id="IPR045168">
    <property type="entry name" value="YTH_prot"/>
</dbReference>
<feature type="region of interest" description="Disordered" evidence="1">
    <location>
        <begin position="824"/>
        <end position="853"/>
    </location>
</feature>
<dbReference type="GO" id="GO:0003729">
    <property type="term" value="F:mRNA binding"/>
    <property type="evidence" value="ECO:0007669"/>
    <property type="project" value="TreeGrafter"/>
</dbReference>
<dbReference type="EMBL" id="HG994584">
    <property type="protein sequence ID" value="CAF2951307.1"/>
    <property type="molecule type" value="Genomic_DNA"/>
</dbReference>
<feature type="compositionally biased region" description="Basic and acidic residues" evidence="1">
    <location>
        <begin position="824"/>
        <end position="834"/>
    </location>
</feature>
<feature type="compositionally biased region" description="Pro residues" evidence="1">
    <location>
        <begin position="367"/>
        <end position="377"/>
    </location>
</feature>
<dbReference type="PROSITE" id="PS50882">
    <property type="entry name" value="YTH"/>
    <property type="match status" value="1"/>
</dbReference>
<feature type="region of interest" description="Disordered" evidence="1">
    <location>
        <begin position="357"/>
        <end position="387"/>
    </location>
</feature>
<feature type="compositionally biased region" description="Polar residues" evidence="1">
    <location>
        <begin position="572"/>
        <end position="599"/>
    </location>
</feature>
<name>A0A7R8H962_LEPSM</name>
<feature type="compositionally biased region" description="Low complexity" evidence="1">
    <location>
        <begin position="454"/>
        <end position="464"/>
    </location>
</feature>
<gene>
    <name evidence="2" type="ORF">LSAA_10088</name>
</gene>
<dbReference type="PANTHER" id="PTHR12357">
    <property type="entry name" value="YTH YT521-B HOMOLOGY DOMAIN-CONTAINING"/>
    <property type="match status" value="1"/>
</dbReference>
<dbReference type="Gene3D" id="3.10.590.10">
    <property type="entry name" value="ph1033 like domains"/>
    <property type="match status" value="1"/>
</dbReference>
<feature type="region of interest" description="Disordered" evidence="1">
    <location>
        <begin position="209"/>
        <end position="233"/>
    </location>
</feature>
<evidence type="ECO:0000313" key="3">
    <source>
        <dbReference type="Proteomes" id="UP000675881"/>
    </source>
</evidence>
<dbReference type="GO" id="GO:1990247">
    <property type="term" value="F:N6-methyladenosine-containing RNA reader activity"/>
    <property type="evidence" value="ECO:0007669"/>
    <property type="project" value="TreeGrafter"/>
</dbReference>
<feature type="compositionally biased region" description="Low complexity" evidence="1">
    <location>
        <begin position="498"/>
        <end position="516"/>
    </location>
</feature>
<feature type="region of interest" description="Disordered" evidence="1">
    <location>
        <begin position="416"/>
        <end position="464"/>
    </location>
</feature>
<dbReference type="InterPro" id="IPR007275">
    <property type="entry name" value="YTH_domain"/>
</dbReference>
<protein>
    <submittedName>
        <fullName evidence="2">YTHDF</fullName>
    </submittedName>
</protein>
<dbReference type="OrthoDB" id="306690at2759"/>
<dbReference type="GO" id="GO:0005737">
    <property type="term" value="C:cytoplasm"/>
    <property type="evidence" value="ECO:0007669"/>
    <property type="project" value="TreeGrafter"/>
</dbReference>
<dbReference type="AlphaFoldDB" id="A0A7R8H962"/>
<dbReference type="CDD" id="cd21134">
    <property type="entry name" value="YTH"/>
    <property type="match status" value="1"/>
</dbReference>
<dbReference type="PANTHER" id="PTHR12357:SF89">
    <property type="entry name" value="YTH DOMAIN-CONTAINING FAMILY PROTEIN"/>
    <property type="match status" value="1"/>
</dbReference>
<reference evidence="2" key="1">
    <citation type="submission" date="2021-02" db="EMBL/GenBank/DDBJ databases">
        <authorList>
            <person name="Bekaert M."/>
        </authorList>
    </citation>
    <scope>NUCLEOTIDE SEQUENCE</scope>
    <source>
        <strain evidence="2">IoA-00</strain>
    </source>
</reference>
<organism evidence="2 3">
    <name type="scientific">Lepeophtheirus salmonis</name>
    <name type="common">Salmon louse</name>
    <name type="synonym">Caligus salmonis</name>
    <dbReference type="NCBI Taxonomy" id="72036"/>
    <lineage>
        <taxon>Eukaryota</taxon>
        <taxon>Metazoa</taxon>
        <taxon>Ecdysozoa</taxon>
        <taxon>Arthropoda</taxon>
        <taxon>Crustacea</taxon>
        <taxon>Multicrustacea</taxon>
        <taxon>Hexanauplia</taxon>
        <taxon>Copepoda</taxon>
        <taxon>Siphonostomatoida</taxon>
        <taxon>Caligidae</taxon>
        <taxon>Lepeophtheirus</taxon>
    </lineage>
</organism>